<organism evidence="1 2">
    <name type="scientific">Sphingomonas changbaiensis NBRC 104936</name>
    <dbReference type="NCBI Taxonomy" id="1219043"/>
    <lineage>
        <taxon>Bacteria</taxon>
        <taxon>Pseudomonadati</taxon>
        <taxon>Pseudomonadota</taxon>
        <taxon>Alphaproteobacteria</taxon>
        <taxon>Sphingomonadales</taxon>
        <taxon>Sphingomonadaceae</taxon>
        <taxon>Sphingomonas</taxon>
    </lineage>
</organism>
<evidence type="ECO:0000313" key="1">
    <source>
        <dbReference type="EMBL" id="GAO39225.1"/>
    </source>
</evidence>
<proteinExistence type="predicted"/>
<keyword evidence="2" id="KW-1185">Reference proteome</keyword>
<comment type="caution">
    <text evidence="1">The sequence shown here is derived from an EMBL/GenBank/DDBJ whole genome shotgun (WGS) entry which is preliminary data.</text>
</comment>
<reference evidence="1 2" key="1">
    <citation type="submission" date="2015-04" db="EMBL/GenBank/DDBJ databases">
        <title>Whole genome shotgun sequence of Sphingomonas changbaiensis NBRC 104936.</title>
        <authorList>
            <person name="Katano-Makiyama Y."/>
            <person name="Hosoyama A."/>
            <person name="Hashimoto M."/>
            <person name="Noguchi M."/>
            <person name="Tsuchikane K."/>
            <person name="Ohji S."/>
            <person name="Yamazoe A."/>
            <person name="Ichikawa N."/>
            <person name="Kimura A."/>
            <person name="Fujita N."/>
        </authorList>
    </citation>
    <scope>NUCLEOTIDE SEQUENCE [LARGE SCALE GENOMIC DNA]</scope>
    <source>
        <strain evidence="1 2">NBRC 104936</strain>
    </source>
</reference>
<accession>A0A0E9MQ16</accession>
<name>A0A0E9MQ16_9SPHN</name>
<dbReference type="EMBL" id="BBWU01000028">
    <property type="protein sequence ID" value="GAO39225.1"/>
    <property type="molecule type" value="Genomic_DNA"/>
</dbReference>
<dbReference type="AlphaFoldDB" id="A0A0E9MQ16"/>
<evidence type="ECO:0000313" key="2">
    <source>
        <dbReference type="Proteomes" id="UP000033202"/>
    </source>
</evidence>
<gene>
    <name evidence="1" type="ORF">SCH01S_28_00840</name>
</gene>
<dbReference type="Proteomes" id="UP000033202">
    <property type="component" value="Unassembled WGS sequence"/>
</dbReference>
<sequence length="73" mass="8236">MLEEVAEFAKKYRHEDAEQVGIAKRRLCLARPADPVIAPVETERHAARTRRREKIHGRKISESLGCALLTKAG</sequence>
<protein>
    <submittedName>
        <fullName evidence="1">Uncharacterized protein</fullName>
    </submittedName>
</protein>